<proteinExistence type="predicted"/>
<feature type="chain" id="PRO_5047479801" evidence="3">
    <location>
        <begin position="20"/>
        <end position="201"/>
    </location>
</feature>
<feature type="signal peptide" evidence="3">
    <location>
        <begin position="1"/>
        <end position="19"/>
    </location>
</feature>
<protein>
    <submittedName>
        <fullName evidence="4">Uncharacterized protein</fullName>
    </submittedName>
</protein>
<reference evidence="4 5" key="1">
    <citation type="journal article" date="2023" name="IScience">
        <title>Expanded male sex-determining region conserved during the evolution of homothallism in the green alga Volvox.</title>
        <authorList>
            <person name="Yamamoto K."/>
            <person name="Matsuzaki R."/>
            <person name="Mahakham W."/>
            <person name="Heman W."/>
            <person name="Sekimoto H."/>
            <person name="Kawachi M."/>
            <person name="Minakuchi Y."/>
            <person name="Toyoda A."/>
            <person name="Nozaki H."/>
        </authorList>
    </citation>
    <scope>NUCLEOTIDE SEQUENCE [LARGE SCALE GENOMIC DNA]</scope>
    <source>
        <strain evidence="4 5">NIES-4468</strain>
    </source>
</reference>
<organism evidence="4 5">
    <name type="scientific">Volvox africanus</name>
    <dbReference type="NCBI Taxonomy" id="51714"/>
    <lineage>
        <taxon>Eukaryota</taxon>
        <taxon>Viridiplantae</taxon>
        <taxon>Chlorophyta</taxon>
        <taxon>core chlorophytes</taxon>
        <taxon>Chlorophyceae</taxon>
        <taxon>CS clade</taxon>
        <taxon>Chlamydomonadales</taxon>
        <taxon>Volvocaceae</taxon>
        <taxon>Volvox</taxon>
    </lineage>
</organism>
<keyword evidence="3" id="KW-0732">Signal</keyword>
<evidence type="ECO:0000256" key="1">
    <source>
        <dbReference type="SAM" id="MobiDB-lite"/>
    </source>
</evidence>
<accession>A0ABQ5SGH1</accession>
<keyword evidence="2" id="KW-0812">Transmembrane</keyword>
<feature type="transmembrane region" description="Helical" evidence="2">
    <location>
        <begin position="167"/>
        <end position="191"/>
    </location>
</feature>
<dbReference type="Proteomes" id="UP001165090">
    <property type="component" value="Unassembled WGS sequence"/>
</dbReference>
<gene>
    <name evidence="4" type="ORF">VaNZ11_013246</name>
</gene>
<evidence type="ECO:0000313" key="5">
    <source>
        <dbReference type="Proteomes" id="UP001165090"/>
    </source>
</evidence>
<feature type="region of interest" description="Disordered" evidence="1">
    <location>
        <begin position="135"/>
        <end position="162"/>
    </location>
</feature>
<comment type="caution">
    <text evidence="4">The sequence shown here is derived from an EMBL/GenBank/DDBJ whole genome shotgun (WGS) entry which is preliminary data.</text>
</comment>
<evidence type="ECO:0000256" key="3">
    <source>
        <dbReference type="SAM" id="SignalP"/>
    </source>
</evidence>
<evidence type="ECO:0000256" key="2">
    <source>
        <dbReference type="SAM" id="Phobius"/>
    </source>
</evidence>
<evidence type="ECO:0000313" key="4">
    <source>
        <dbReference type="EMBL" id="GLI68754.1"/>
    </source>
</evidence>
<keyword evidence="2" id="KW-0472">Membrane</keyword>
<keyword evidence="5" id="KW-1185">Reference proteome</keyword>
<keyword evidence="2" id="KW-1133">Transmembrane helix</keyword>
<name>A0ABQ5SGH1_9CHLO</name>
<dbReference type="EMBL" id="BSDZ01000080">
    <property type="protein sequence ID" value="GLI68754.1"/>
    <property type="molecule type" value="Genomic_DNA"/>
</dbReference>
<sequence>MRPELTLLLHLLSPPACTASSTRRQACMIRARCTGNMSRHDRLVAVASHNNDFCPHCKSVTGSVAAILSVTAASVIPAARVLHGPANGSATVTRSVARSCSVCSEANWTSCITRTGDPSAIRAATVRRARRQIQERWFSPIGGTRRLHRPPPIQPSSSTSSSSKSRFGAAALACALAFAAAAAAAAVATAARISAVAAASD</sequence>